<dbReference type="Pfam" id="PF05402">
    <property type="entry name" value="PqqD"/>
    <property type="match status" value="1"/>
</dbReference>
<dbReference type="OrthoDB" id="5192783at2"/>
<dbReference type="Proteomes" id="UP000284057">
    <property type="component" value="Unassembled WGS sequence"/>
</dbReference>
<protein>
    <submittedName>
        <fullName evidence="1">PqqD family protein</fullName>
    </submittedName>
</protein>
<evidence type="ECO:0000313" key="2">
    <source>
        <dbReference type="Proteomes" id="UP000284057"/>
    </source>
</evidence>
<dbReference type="AlphaFoldDB" id="A0A418KIT9"/>
<organism evidence="1 2">
    <name type="scientific">Jiangella rhizosphaerae</name>
    <dbReference type="NCBI Taxonomy" id="2293569"/>
    <lineage>
        <taxon>Bacteria</taxon>
        <taxon>Bacillati</taxon>
        <taxon>Actinomycetota</taxon>
        <taxon>Actinomycetes</taxon>
        <taxon>Jiangellales</taxon>
        <taxon>Jiangellaceae</taxon>
        <taxon>Jiangella</taxon>
    </lineage>
</organism>
<dbReference type="RefSeq" id="WP_119662510.1">
    <property type="nucleotide sequence ID" value="NZ_QUAL01000370.1"/>
</dbReference>
<sequence>MTAATPFSRADGVRELHVDGAITLFHEPTQTALVLNETASDVWRLLDGRRTIADIVDELARRYAADAATIRSGVHAALRQLAEHHVIDGAPHG</sequence>
<dbReference type="Gene3D" id="1.10.10.1150">
    <property type="entry name" value="Coenzyme PQQ synthesis protein D (PqqD)"/>
    <property type="match status" value="1"/>
</dbReference>
<comment type="caution">
    <text evidence="1">The sequence shown here is derived from an EMBL/GenBank/DDBJ whole genome shotgun (WGS) entry which is preliminary data.</text>
</comment>
<dbReference type="InterPro" id="IPR041881">
    <property type="entry name" value="PqqD_sf"/>
</dbReference>
<dbReference type="InterPro" id="IPR008792">
    <property type="entry name" value="PQQD"/>
</dbReference>
<gene>
    <name evidence="1" type="ORF">DY240_25540</name>
</gene>
<keyword evidence="2" id="KW-1185">Reference proteome</keyword>
<evidence type="ECO:0000313" key="1">
    <source>
        <dbReference type="EMBL" id="RIQ13684.1"/>
    </source>
</evidence>
<dbReference type="EMBL" id="QUAL01000370">
    <property type="protein sequence ID" value="RIQ13684.1"/>
    <property type="molecule type" value="Genomic_DNA"/>
</dbReference>
<accession>A0A418KIT9</accession>
<reference evidence="1 2" key="1">
    <citation type="submission" date="2018-09" db="EMBL/GenBank/DDBJ databases">
        <title>Isolation, diversity and antifungal activity of actinobacteria from wheat.</title>
        <authorList>
            <person name="Han C."/>
        </authorList>
    </citation>
    <scope>NUCLEOTIDE SEQUENCE [LARGE SCALE GENOMIC DNA]</scope>
    <source>
        <strain evidence="1 2">NEAU-YY265</strain>
    </source>
</reference>
<name>A0A418KIT9_9ACTN</name>
<proteinExistence type="predicted"/>